<dbReference type="KEGG" id="dpr:Despr_0311"/>
<keyword evidence="2" id="KW-0378">Hydrolase</keyword>
<dbReference type="SUPFAM" id="SSF51338">
    <property type="entry name" value="Composite domain of metallo-dependent hydrolases"/>
    <property type="match status" value="2"/>
</dbReference>
<keyword evidence="6" id="KW-1185">Reference proteome</keyword>
<dbReference type="AlphaFoldDB" id="A0A7U3YJJ2"/>
<dbReference type="Gene3D" id="2.30.40.10">
    <property type="entry name" value="Urease, subunit C, domain 1"/>
    <property type="match status" value="1"/>
</dbReference>
<dbReference type="GO" id="GO:0019239">
    <property type="term" value="F:deaminase activity"/>
    <property type="evidence" value="ECO:0007669"/>
    <property type="project" value="UniProtKB-ARBA"/>
</dbReference>
<evidence type="ECO:0000256" key="3">
    <source>
        <dbReference type="ARBA" id="ARBA00022833"/>
    </source>
</evidence>
<evidence type="ECO:0000256" key="2">
    <source>
        <dbReference type="ARBA" id="ARBA00022801"/>
    </source>
</evidence>
<name>A0A7U3YJJ2_DESPD</name>
<evidence type="ECO:0000256" key="1">
    <source>
        <dbReference type="ARBA" id="ARBA00022723"/>
    </source>
</evidence>
<dbReference type="FunFam" id="3.20.20.140:FF:000014">
    <property type="entry name" value="5-methylthioadenosine/S-adenosylhomocysteine deaminase"/>
    <property type="match status" value="1"/>
</dbReference>
<organism evidence="5 6">
    <name type="scientific">Desulfobulbus propionicus (strain ATCC 33891 / DSM 2032 / VKM B-1956 / 1pr3)</name>
    <dbReference type="NCBI Taxonomy" id="577650"/>
    <lineage>
        <taxon>Bacteria</taxon>
        <taxon>Pseudomonadati</taxon>
        <taxon>Thermodesulfobacteriota</taxon>
        <taxon>Desulfobulbia</taxon>
        <taxon>Desulfobulbales</taxon>
        <taxon>Desulfobulbaceae</taxon>
        <taxon>Desulfobulbus</taxon>
    </lineage>
</organism>
<dbReference type="InterPro" id="IPR006680">
    <property type="entry name" value="Amidohydro-rel"/>
</dbReference>
<dbReference type="GO" id="GO:0016814">
    <property type="term" value="F:hydrolase activity, acting on carbon-nitrogen (but not peptide) bonds, in cyclic amidines"/>
    <property type="evidence" value="ECO:0007669"/>
    <property type="project" value="UniProtKB-ARBA"/>
</dbReference>
<feature type="domain" description="Amidohydrolase-related" evidence="4">
    <location>
        <begin position="63"/>
        <end position="412"/>
    </location>
</feature>
<dbReference type="InterPro" id="IPR032466">
    <property type="entry name" value="Metal_Hydrolase"/>
</dbReference>
<dbReference type="EMBL" id="CP002364">
    <property type="protein sequence ID" value="ADW16495.1"/>
    <property type="molecule type" value="Genomic_DNA"/>
</dbReference>
<proteinExistence type="predicted"/>
<protein>
    <submittedName>
        <fullName evidence="5">Amidohydrolase</fullName>
    </submittedName>
</protein>
<keyword evidence="1" id="KW-0479">Metal-binding</keyword>
<evidence type="ECO:0000313" key="6">
    <source>
        <dbReference type="Proteomes" id="UP000006365"/>
    </source>
</evidence>
<evidence type="ECO:0000313" key="5">
    <source>
        <dbReference type="EMBL" id="ADW16495.1"/>
    </source>
</evidence>
<accession>A0A7U3YJJ2</accession>
<dbReference type="Pfam" id="PF01979">
    <property type="entry name" value="Amidohydro_1"/>
    <property type="match status" value="1"/>
</dbReference>
<dbReference type="Proteomes" id="UP000006365">
    <property type="component" value="Chromosome"/>
</dbReference>
<dbReference type="InterPro" id="IPR050287">
    <property type="entry name" value="MTA/SAH_deaminase"/>
</dbReference>
<dbReference type="CDD" id="cd01298">
    <property type="entry name" value="ATZ_TRZ_like"/>
    <property type="match status" value="1"/>
</dbReference>
<dbReference type="Gene3D" id="3.20.20.140">
    <property type="entry name" value="Metal-dependent hydrolases"/>
    <property type="match status" value="1"/>
</dbReference>
<keyword evidence="3" id="KW-0862">Zinc</keyword>
<sequence>MQAVPNIDLLITNCTLLPDPGEAPLPAPAFIAVANGQIARLGPMSACPTRVSGTVLDGQGQLAMPGLINGHCHAPMTLFRGLADDLDLASWLHDHIFPAEAKSVCPEMVVWCAKLAAAEMLLSGTTTVADGYFFEDEVARACAETGLRCVAAQAVLDFPAPGAADPKQNIEVAARFLERWQGRDPLITPAIFAHSPYTCGNDTLRRAKALARAHGVPLFIHAAETRTEHSLIAEPLASTSLGHLSALGILDRDTVCVHCVWADEDDLDLLAQEGASVISCPQSNAKLASGRAPLAAMIDRRMRIGLGTDGAASNNNLDLFREMDFVAKVHKVRPNEPTAVPAREALRMATHGGAEAIGLGGGLGTLAPGAPADLLLLDLHPLWLQPFHSTNLLAYSGCASAVRSVMVNGQLVVHNRRVLTLDLKEACAHVRRLAKGSPP</sequence>
<dbReference type="PANTHER" id="PTHR43794:SF11">
    <property type="entry name" value="AMIDOHYDROLASE-RELATED DOMAIN-CONTAINING PROTEIN"/>
    <property type="match status" value="1"/>
</dbReference>
<gene>
    <name evidence="5" type="ordered locus">Despr_0311</name>
</gene>
<dbReference type="GO" id="GO:0046872">
    <property type="term" value="F:metal ion binding"/>
    <property type="evidence" value="ECO:0007669"/>
    <property type="project" value="UniProtKB-KW"/>
</dbReference>
<dbReference type="RefSeq" id="WP_015723043.1">
    <property type="nucleotide sequence ID" value="NC_014972.1"/>
</dbReference>
<dbReference type="SUPFAM" id="SSF51556">
    <property type="entry name" value="Metallo-dependent hydrolases"/>
    <property type="match status" value="1"/>
</dbReference>
<dbReference type="PANTHER" id="PTHR43794">
    <property type="entry name" value="AMINOHYDROLASE SSNA-RELATED"/>
    <property type="match status" value="1"/>
</dbReference>
<reference evidence="5 6" key="1">
    <citation type="journal article" date="2011" name="Stand. Genomic Sci.">
        <title>Complete genome sequence of Desulfobulbus propionicus type strain (1pr3).</title>
        <authorList>
            <person name="Pagani I."/>
            <person name="Lapidus A."/>
            <person name="Nolan M."/>
            <person name="Lucas S."/>
            <person name="Hammon N."/>
            <person name="Deshpande S."/>
            <person name="Cheng J.F."/>
            <person name="Chertkov O."/>
            <person name="Davenport K."/>
            <person name="Tapia R."/>
            <person name="Han C."/>
            <person name="Goodwin L."/>
            <person name="Pitluck S."/>
            <person name="Liolios K."/>
            <person name="Mavromatis K."/>
            <person name="Ivanova N."/>
            <person name="Mikhailova N."/>
            <person name="Pati A."/>
            <person name="Chen A."/>
            <person name="Palaniappan K."/>
            <person name="Land M."/>
            <person name="Hauser L."/>
            <person name="Chang Y.J."/>
            <person name="Jeffries C.D."/>
            <person name="Detter J.C."/>
            <person name="Brambilla E."/>
            <person name="Kannan K.P."/>
            <person name="Djao O.D."/>
            <person name="Rohde M."/>
            <person name="Pukall R."/>
            <person name="Spring S."/>
            <person name="Goker M."/>
            <person name="Sikorski J."/>
            <person name="Woyke T."/>
            <person name="Bristow J."/>
            <person name="Eisen J.A."/>
            <person name="Markowitz V."/>
            <person name="Hugenholtz P."/>
            <person name="Kyrpides N.C."/>
            <person name="Klenk H.P."/>
        </authorList>
    </citation>
    <scope>NUCLEOTIDE SEQUENCE [LARGE SCALE GENOMIC DNA]</scope>
    <source>
        <strain evidence="6">ATCC 33891 / DSM 2032 / 1pr3</strain>
    </source>
</reference>
<evidence type="ECO:0000259" key="4">
    <source>
        <dbReference type="Pfam" id="PF01979"/>
    </source>
</evidence>
<dbReference type="InterPro" id="IPR011059">
    <property type="entry name" value="Metal-dep_hydrolase_composite"/>
</dbReference>